<dbReference type="PATRIC" id="fig|552518.3.peg.2917"/>
<feature type="transmembrane region" description="Helical" evidence="1">
    <location>
        <begin position="38"/>
        <end position="62"/>
    </location>
</feature>
<dbReference type="OrthoDB" id="9812409at2"/>
<evidence type="ECO:0000313" key="2">
    <source>
        <dbReference type="EMBL" id="KJV08812.1"/>
    </source>
</evidence>
<proteinExistence type="predicted"/>
<comment type="caution">
    <text evidence="2">The sequence shown here is derived from an EMBL/GenBank/DDBJ whole genome shotgun (WGS) entry which is preliminary data.</text>
</comment>
<organism evidence="2 3">
    <name type="scientific">Elstera litoralis</name>
    <dbReference type="NCBI Taxonomy" id="552518"/>
    <lineage>
        <taxon>Bacteria</taxon>
        <taxon>Pseudomonadati</taxon>
        <taxon>Pseudomonadota</taxon>
        <taxon>Alphaproteobacteria</taxon>
        <taxon>Rhodospirillales</taxon>
        <taxon>Rhodospirillaceae</taxon>
        <taxon>Elstera</taxon>
    </lineage>
</organism>
<evidence type="ECO:0000313" key="3">
    <source>
        <dbReference type="Proteomes" id="UP000033774"/>
    </source>
</evidence>
<dbReference type="RefSeq" id="WP_045776641.1">
    <property type="nucleotide sequence ID" value="NZ_LAJY01000441.1"/>
</dbReference>
<keyword evidence="1" id="KW-1133">Transmembrane helix</keyword>
<feature type="transmembrane region" description="Helical" evidence="1">
    <location>
        <begin position="100"/>
        <end position="120"/>
    </location>
</feature>
<dbReference type="AlphaFoldDB" id="A0A0F3IQC2"/>
<dbReference type="EMBL" id="LAJY01000441">
    <property type="protein sequence ID" value="KJV08812.1"/>
    <property type="molecule type" value="Genomic_DNA"/>
</dbReference>
<keyword evidence="1" id="KW-0812">Transmembrane</keyword>
<dbReference type="Proteomes" id="UP000033774">
    <property type="component" value="Unassembled WGS sequence"/>
</dbReference>
<evidence type="ECO:0000256" key="1">
    <source>
        <dbReference type="SAM" id="Phobius"/>
    </source>
</evidence>
<reference evidence="2 3" key="1">
    <citation type="submission" date="2015-03" db="EMBL/GenBank/DDBJ databases">
        <title>Draft genome sequence of Elstera litoralis.</title>
        <authorList>
            <person name="Rahalkar M.C."/>
            <person name="Dhakephalkar P.K."/>
            <person name="Pore S.D."/>
            <person name="Arora P."/>
            <person name="Kapse N.G."/>
            <person name="Pandit P.S."/>
        </authorList>
    </citation>
    <scope>NUCLEOTIDE SEQUENCE [LARGE SCALE GENOMIC DNA]</scope>
    <source>
        <strain evidence="2 3">Dia-1</strain>
    </source>
</reference>
<keyword evidence="1" id="KW-0472">Membrane</keyword>
<accession>A0A0F3IQC2</accession>
<keyword evidence="3" id="KW-1185">Reference proteome</keyword>
<gene>
    <name evidence="2" type="ORF">VZ95_15385</name>
</gene>
<feature type="transmembrane region" description="Helical" evidence="1">
    <location>
        <begin position="132"/>
        <end position="153"/>
    </location>
</feature>
<sequence>MTVYFLALCIGVIAGLRTMMAPAAISWAAALGWLPLAATPLAFLGYAYTPYIFTVLAIGELISDQLPRTPSRKVPVQFGGRLVSGALCGAALGFAGGSWIGGMVAGIIGAVIGTLGGAAARARLAQAFGRDLPAALIEDAIAVAGAVLVVLAVRN</sequence>
<name>A0A0F3IQC2_9PROT</name>
<protein>
    <submittedName>
        <fullName evidence="2">Membrane protein</fullName>
    </submittedName>
</protein>